<name>A0A9Q1IBW4_SYNKA</name>
<proteinExistence type="predicted"/>
<evidence type="ECO:0000313" key="1">
    <source>
        <dbReference type="EMBL" id="KAJ8334815.1"/>
    </source>
</evidence>
<gene>
    <name evidence="1" type="ORF">SKAU_G00404540</name>
</gene>
<comment type="caution">
    <text evidence="1">The sequence shown here is derived from an EMBL/GenBank/DDBJ whole genome shotgun (WGS) entry which is preliminary data.</text>
</comment>
<evidence type="ECO:0000313" key="2">
    <source>
        <dbReference type="Proteomes" id="UP001152622"/>
    </source>
</evidence>
<protein>
    <submittedName>
        <fullName evidence="1">Uncharacterized protein</fullName>
    </submittedName>
</protein>
<sequence length="133" mass="13612">MDALLSTAGRLIGGNQQEGCEAHGLACIPWGLYPTALSHCCPADVGIYTSSSRLHPGAAEGKAELGGAGGLERGRLRVPPALTLMLREDGAALTAAGECVRVPSFHSSQRGCAAVHLGLVNLSQVPGLKKRSA</sequence>
<organism evidence="1 2">
    <name type="scientific">Synaphobranchus kaupii</name>
    <name type="common">Kaup's arrowtooth eel</name>
    <dbReference type="NCBI Taxonomy" id="118154"/>
    <lineage>
        <taxon>Eukaryota</taxon>
        <taxon>Metazoa</taxon>
        <taxon>Chordata</taxon>
        <taxon>Craniata</taxon>
        <taxon>Vertebrata</taxon>
        <taxon>Euteleostomi</taxon>
        <taxon>Actinopterygii</taxon>
        <taxon>Neopterygii</taxon>
        <taxon>Teleostei</taxon>
        <taxon>Anguilliformes</taxon>
        <taxon>Synaphobranchidae</taxon>
        <taxon>Synaphobranchus</taxon>
    </lineage>
</organism>
<keyword evidence="2" id="KW-1185">Reference proteome</keyword>
<reference evidence="1" key="1">
    <citation type="journal article" date="2023" name="Science">
        <title>Genome structures resolve the early diversification of teleost fishes.</title>
        <authorList>
            <person name="Parey E."/>
            <person name="Louis A."/>
            <person name="Montfort J."/>
            <person name="Bouchez O."/>
            <person name="Roques C."/>
            <person name="Iampietro C."/>
            <person name="Lluch J."/>
            <person name="Castinel A."/>
            <person name="Donnadieu C."/>
            <person name="Desvignes T."/>
            <person name="Floi Bucao C."/>
            <person name="Jouanno E."/>
            <person name="Wen M."/>
            <person name="Mejri S."/>
            <person name="Dirks R."/>
            <person name="Jansen H."/>
            <person name="Henkel C."/>
            <person name="Chen W.J."/>
            <person name="Zahm M."/>
            <person name="Cabau C."/>
            <person name="Klopp C."/>
            <person name="Thompson A.W."/>
            <person name="Robinson-Rechavi M."/>
            <person name="Braasch I."/>
            <person name="Lecointre G."/>
            <person name="Bobe J."/>
            <person name="Postlethwait J.H."/>
            <person name="Berthelot C."/>
            <person name="Roest Crollius H."/>
            <person name="Guiguen Y."/>
        </authorList>
    </citation>
    <scope>NUCLEOTIDE SEQUENCE</scope>
    <source>
        <strain evidence="1">WJC10195</strain>
    </source>
</reference>
<accession>A0A9Q1IBW4</accession>
<dbReference type="AlphaFoldDB" id="A0A9Q1IBW4"/>
<dbReference type="EMBL" id="JAINUF010000021">
    <property type="protein sequence ID" value="KAJ8334815.1"/>
    <property type="molecule type" value="Genomic_DNA"/>
</dbReference>
<dbReference type="Proteomes" id="UP001152622">
    <property type="component" value="Chromosome 21"/>
</dbReference>